<dbReference type="STRING" id="399741.Spro_3951"/>
<protein>
    <submittedName>
        <fullName evidence="5">Export-related chaperone CsaA</fullName>
    </submittedName>
</protein>
<evidence type="ECO:0000313" key="5">
    <source>
        <dbReference type="EMBL" id="ABV43046.1"/>
    </source>
</evidence>
<feature type="domain" description="TRNA-binding" evidence="4">
    <location>
        <begin position="8"/>
        <end position="112"/>
    </location>
</feature>
<dbReference type="SUPFAM" id="SSF50249">
    <property type="entry name" value="Nucleic acid-binding proteins"/>
    <property type="match status" value="1"/>
</dbReference>
<proteinExistence type="predicted"/>
<dbReference type="Pfam" id="PF01588">
    <property type="entry name" value="tRNA_bind"/>
    <property type="match status" value="1"/>
</dbReference>
<keyword evidence="2 3" id="KW-0694">RNA-binding</keyword>
<name>A8GIV6_SERP5</name>
<organism evidence="5">
    <name type="scientific">Serratia proteamaculans (strain 568)</name>
    <dbReference type="NCBI Taxonomy" id="399741"/>
    <lineage>
        <taxon>Bacteria</taxon>
        <taxon>Pseudomonadati</taxon>
        <taxon>Pseudomonadota</taxon>
        <taxon>Gammaproteobacteria</taxon>
        <taxon>Enterobacterales</taxon>
        <taxon>Yersiniaceae</taxon>
        <taxon>Serratia</taxon>
    </lineage>
</organism>
<gene>
    <name evidence="5" type="ordered locus">Spro_3951</name>
</gene>
<dbReference type="NCBIfam" id="TIGR02222">
    <property type="entry name" value="chap_CsaA"/>
    <property type="match status" value="1"/>
</dbReference>
<keyword evidence="1 3" id="KW-0820">tRNA-binding</keyword>
<dbReference type="CDD" id="cd02798">
    <property type="entry name" value="tRNA_bind_CsaA"/>
    <property type="match status" value="1"/>
</dbReference>
<dbReference type="eggNOG" id="COG0073">
    <property type="taxonomic scope" value="Bacteria"/>
</dbReference>
<evidence type="ECO:0000259" key="4">
    <source>
        <dbReference type="PROSITE" id="PS50886"/>
    </source>
</evidence>
<dbReference type="PROSITE" id="PS50886">
    <property type="entry name" value="TRBD"/>
    <property type="match status" value="1"/>
</dbReference>
<dbReference type="Gene3D" id="2.40.50.140">
    <property type="entry name" value="Nucleic acid-binding proteins"/>
    <property type="match status" value="1"/>
</dbReference>
<dbReference type="GO" id="GO:0000049">
    <property type="term" value="F:tRNA binding"/>
    <property type="evidence" value="ECO:0007669"/>
    <property type="project" value="UniProtKB-UniRule"/>
</dbReference>
<accession>A8GIV6</accession>
<dbReference type="InterPro" id="IPR002547">
    <property type="entry name" value="tRNA-bd_dom"/>
</dbReference>
<dbReference type="FunFam" id="2.40.50.140:FF:000165">
    <property type="entry name" value="Chaperone CsaA"/>
    <property type="match status" value="1"/>
</dbReference>
<dbReference type="InterPro" id="IPR008231">
    <property type="entry name" value="CsaA"/>
</dbReference>
<dbReference type="NCBIfam" id="NF007494">
    <property type="entry name" value="PRK10089.1-3"/>
    <property type="match status" value="1"/>
</dbReference>
<evidence type="ECO:0000256" key="1">
    <source>
        <dbReference type="ARBA" id="ARBA00022555"/>
    </source>
</evidence>
<reference evidence="5" key="1">
    <citation type="submission" date="2007-09" db="EMBL/GenBank/DDBJ databases">
        <title>Complete sequence of chromosome of Serratia proteamaculans 568.</title>
        <authorList>
            <consortium name="US DOE Joint Genome Institute"/>
            <person name="Copeland A."/>
            <person name="Lucas S."/>
            <person name="Lapidus A."/>
            <person name="Barry K."/>
            <person name="Glavina del Rio T."/>
            <person name="Dalin E."/>
            <person name="Tice H."/>
            <person name="Pitluck S."/>
            <person name="Chain P."/>
            <person name="Malfatti S."/>
            <person name="Shin M."/>
            <person name="Vergez L."/>
            <person name="Schmutz J."/>
            <person name="Larimer F."/>
            <person name="Land M."/>
            <person name="Hauser L."/>
            <person name="Kyrpides N."/>
            <person name="Kim E."/>
            <person name="Taghavi S."/>
            <person name="Newman L."/>
            <person name="Vangronsveld J."/>
            <person name="van der Lelie D."/>
            <person name="Richardson P."/>
        </authorList>
    </citation>
    <scope>NUCLEOTIDE SEQUENCE [LARGE SCALE GENOMIC DNA]</scope>
    <source>
        <strain evidence="5">568</strain>
    </source>
</reference>
<sequence length="112" mass="12456">MTMAELTDFMKLDMRIGEIISVEYNDKALKPAYKLQIDFGEEIGVKNSSAQLCENYKKDELLGQKVISVVNFPAKRVAGFKSEVLVLAAVTRDKGTVLLKPDFDVEIGSKVL</sequence>
<evidence type="ECO:0000256" key="3">
    <source>
        <dbReference type="PROSITE-ProRule" id="PRU00209"/>
    </source>
</evidence>
<dbReference type="PANTHER" id="PTHR11586">
    <property type="entry name" value="TRNA-AMINOACYLATION COFACTOR ARC1 FAMILY MEMBER"/>
    <property type="match status" value="1"/>
</dbReference>
<dbReference type="PANTHER" id="PTHR11586:SF37">
    <property type="entry name" value="TRNA-BINDING DOMAIN-CONTAINING PROTEIN"/>
    <property type="match status" value="1"/>
</dbReference>
<dbReference type="InterPro" id="IPR051270">
    <property type="entry name" value="Tyrosine-tRNA_ligase_regulator"/>
</dbReference>
<dbReference type="KEGG" id="spe:Spro_3951"/>
<dbReference type="EMBL" id="CP000826">
    <property type="protein sequence ID" value="ABV43046.1"/>
    <property type="molecule type" value="Genomic_DNA"/>
</dbReference>
<dbReference type="HOGENOM" id="CLU_065946_2_1_6"/>
<dbReference type="InterPro" id="IPR012340">
    <property type="entry name" value="NA-bd_OB-fold"/>
</dbReference>
<evidence type="ECO:0000256" key="2">
    <source>
        <dbReference type="ARBA" id="ARBA00022884"/>
    </source>
</evidence>
<dbReference type="AlphaFoldDB" id="A8GIV6"/>